<gene>
    <name evidence="1" type="ORF">LPW39_10545</name>
</gene>
<evidence type="ECO:0000313" key="2">
    <source>
        <dbReference type="Proteomes" id="UP001199260"/>
    </source>
</evidence>
<dbReference type="Proteomes" id="UP001199260">
    <property type="component" value="Unassembled WGS sequence"/>
</dbReference>
<protein>
    <submittedName>
        <fullName evidence="1">Uncharacterized protein</fullName>
    </submittedName>
</protein>
<keyword evidence="2" id="KW-1185">Reference proteome</keyword>
<organism evidence="1 2">
    <name type="scientific">Comamonas koreensis</name>
    <dbReference type="NCBI Taxonomy" id="160825"/>
    <lineage>
        <taxon>Bacteria</taxon>
        <taxon>Pseudomonadati</taxon>
        <taxon>Pseudomonadota</taxon>
        <taxon>Betaproteobacteria</taxon>
        <taxon>Burkholderiales</taxon>
        <taxon>Comamonadaceae</taxon>
        <taxon>Comamonas</taxon>
    </lineage>
</organism>
<proteinExistence type="predicted"/>
<dbReference type="EMBL" id="JAJNCT010000010">
    <property type="protein sequence ID" value="MCD2165574.1"/>
    <property type="molecule type" value="Genomic_DNA"/>
</dbReference>
<name>A0AAW4XXN0_9BURK</name>
<sequence length="135" mass="14926">MTKTMILTGDNNIPALPMTEAQVNHLRRLLAWLRCAYMLDEHMQRGFMQGAALSVQHGAATPERAGEILQQQADKINQVPAYVRQAHKMLSKALLEHDKRSGVVEGCRSGENLQAMPVSEKPAGAAGAKRIRRNQ</sequence>
<accession>A0AAW4XXN0</accession>
<reference evidence="1 2" key="1">
    <citation type="submission" date="2021-11" db="EMBL/GenBank/DDBJ databases">
        <title>Genome sequence.</title>
        <authorList>
            <person name="Sun Q."/>
        </authorList>
    </citation>
    <scope>NUCLEOTIDE SEQUENCE [LARGE SCALE GENOMIC DNA]</scope>
    <source>
        <strain evidence="1 2">KCTC 12005</strain>
    </source>
</reference>
<comment type="caution">
    <text evidence="1">The sequence shown here is derived from an EMBL/GenBank/DDBJ whole genome shotgun (WGS) entry which is preliminary data.</text>
</comment>
<dbReference type="RefSeq" id="WP_230774381.1">
    <property type="nucleotide sequence ID" value="NZ_JAJNCT010000010.1"/>
</dbReference>
<dbReference type="AlphaFoldDB" id="A0AAW4XXN0"/>
<evidence type="ECO:0000313" key="1">
    <source>
        <dbReference type="EMBL" id="MCD2165574.1"/>
    </source>
</evidence>